<sequence>MTISTIFQMDVLLDFRGSRFVLMLQPWPLGA</sequence>
<evidence type="ECO:0000313" key="2">
    <source>
        <dbReference type="Proteomes" id="UP000035065"/>
    </source>
</evidence>
<dbReference type="EMBL" id="AEUD01000007">
    <property type="protein sequence ID" value="EGD55219.1"/>
    <property type="molecule type" value="Genomic_DNA"/>
</dbReference>
<comment type="caution">
    <text evidence="1">The sequence shown here is derived from an EMBL/GenBank/DDBJ whole genome shotgun (WGS) entry which is preliminary data.</text>
</comment>
<dbReference type="Proteomes" id="UP000035065">
    <property type="component" value="Unassembled WGS sequence"/>
</dbReference>
<keyword evidence="2" id="KW-1185">Reference proteome</keyword>
<dbReference type="AlphaFoldDB" id="F1YJI6"/>
<dbReference type="STRING" id="644548.SCNU_10114"/>
<protein>
    <submittedName>
        <fullName evidence="1">Uncharacterized protein</fullName>
    </submittedName>
</protein>
<organism evidence="1 2">
    <name type="scientific">Gordonia neofelifaecis NRRL B-59395</name>
    <dbReference type="NCBI Taxonomy" id="644548"/>
    <lineage>
        <taxon>Bacteria</taxon>
        <taxon>Bacillati</taxon>
        <taxon>Actinomycetota</taxon>
        <taxon>Actinomycetes</taxon>
        <taxon>Mycobacteriales</taxon>
        <taxon>Gordoniaceae</taxon>
        <taxon>Gordonia</taxon>
    </lineage>
</organism>
<proteinExistence type="predicted"/>
<accession>F1YJI6</accession>
<evidence type="ECO:0000313" key="1">
    <source>
        <dbReference type="EMBL" id="EGD55219.1"/>
    </source>
</evidence>
<name>F1YJI6_9ACTN</name>
<reference evidence="1 2" key="1">
    <citation type="journal article" date="2011" name="J. Bacteriol.">
        <title>Draft Genome Sequence of Gordonia neofelifaecis NRRL B-59395, a Cholesterol-Degrading Actinomycete.</title>
        <authorList>
            <person name="Ge F."/>
            <person name="Li W."/>
            <person name="Chen G."/>
            <person name="Liu Y."/>
            <person name="Zhang G."/>
            <person name="Yong B."/>
            <person name="Wang Q."/>
            <person name="Wang N."/>
            <person name="Huang Z."/>
            <person name="Li W."/>
            <person name="Wang J."/>
            <person name="Wu C."/>
            <person name="Xie Q."/>
            <person name="Liu G."/>
        </authorList>
    </citation>
    <scope>NUCLEOTIDE SEQUENCE [LARGE SCALE GENOMIC DNA]</scope>
    <source>
        <strain evidence="1 2">NRRL B-59395</strain>
    </source>
</reference>
<gene>
    <name evidence="1" type="ORF">SCNU_10114</name>
</gene>